<dbReference type="EMBL" id="LAZR01023206">
    <property type="protein sequence ID" value="KKL79316.1"/>
    <property type="molecule type" value="Genomic_DNA"/>
</dbReference>
<dbReference type="InterPro" id="IPR050107">
    <property type="entry name" value="ABC_carbohydrate_import_ATPase"/>
</dbReference>
<dbReference type="PANTHER" id="PTHR43790:SF8">
    <property type="entry name" value="SUGAR ABC TRANSPORTER ATP-BINDING PROTEIN"/>
    <property type="match status" value="1"/>
</dbReference>
<dbReference type="InterPro" id="IPR003439">
    <property type="entry name" value="ABC_transporter-like_ATP-bd"/>
</dbReference>
<evidence type="ECO:0000259" key="3">
    <source>
        <dbReference type="PROSITE" id="PS50893"/>
    </source>
</evidence>
<gene>
    <name evidence="4" type="ORF">LCGC14_2016070</name>
</gene>
<evidence type="ECO:0000313" key="4">
    <source>
        <dbReference type="EMBL" id="KKL79316.1"/>
    </source>
</evidence>
<reference evidence="4" key="1">
    <citation type="journal article" date="2015" name="Nature">
        <title>Complex archaea that bridge the gap between prokaryotes and eukaryotes.</title>
        <authorList>
            <person name="Spang A."/>
            <person name="Saw J.H."/>
            <person name="Jorgensen S.L."/>
            <person name="Zaremba-Niedzwiedzka K."/>
            <person name="Martijn J."/>
            <person name="Lind A.E."/>
            <person name="van Eijk R."/>
            <person name="Schleper C."/>
            <person name="Guy L."/>
            <person name="Ettema T.J."/>
        </authorList>
    </citation>
    <scope>NUCLEOTIDE SEQUENCE</scope>
</reference>
<feature type="domain" description="ABC transporter" evidence="3">
    <location>
        <begin position="13"/>
        <end position="263"/>
    </location>
</feature>
<dbReference type="SMART" id="SM00382">
    <property type="entry name" value="AAA"/>
    <property type="match status" value="1"/>
</dbReference>
<evidence type="ECO:0000256" key="2">
    <source>
        <dbReference type="ARBA" id="ARBA00022840"/>
    </source>
</evidence>
<organism evidence="4">
    <name type="scientific">marine sediment metagenome</name>
    <dbReference type="NCBI Taxonomy" id="412755"/>
    <lineage>
        <taxon>unclassified sequences</taxon>
        <taxon>metagenomes</taxon>
        <taxon>ecological metagenomes</taxon>
    </lineage>
</organism>
<dbReference type="SUPFAM" id="SSF52540">
    <property type="entry name" value="P-loop containing nucleoside triphosphate hydrolases"/>
    <property type="match status" value="1"/>
</dbReference>
<dbReference type="PROSITE" id="PS50893">
    <property type="entry name" value="ABC_TRANSPORTER_2"/>
    <property type="match status" value="1"/>
</dbReference>
<dbReference type="InterPro" id="IPR017871">
    <property type="entry name" value="ABC_transporter-like_CS"/>
</dbReference>
<comment type="caution">
    <text evidence="4">The sequence shown here is derived from an EMBL/GenBank/DDBJ whole genome shotgun (WGS) entry which is preliminary data.</text>
</comment>
<dbReference type="PANTHER" id="PTHR43790">
    <property type="entry name" value="CARBOHYDRATE TRANSPORT ATP-BINDING PROTEIN MG119-RELATED"/>
    <property type="match status" value="1"/>
</dbReference>
<proteinExistence type="predicted"/>
<dbReference type="InterPro" id="IPR027417">
    <property type="entry name" value="P-loop_NTPase"/>
</dbReference>
<sequence>MKEKKSGPVLAALYFHLIVKENIALCLEAKKINPNIIKKRIKDISEILGIGGDNGAGKSTLIKIISGVYEKDDGEIYVYGKKVEINNPNDAKKLSIETVYQDLALANELDIPANIFLGREETFLGKFGKAIGLLSQKKMRAESLGLLRGLNVDIPKLLSKVMYLSGGQRQAVALSKVVFWSKKIVIMDEPTAALGVKEAYNVLELIRNFKDKNISVIIISHNLQHVFSVVDRIMVLRRGEKAGVVNAQETSANEVVSMITGAEVLERV</sequence>
<dbReference type="GO" id="GO:0005524">
    <property type="term" value="F:ATP binding"/>
    <property type="evidence" value="ECO:0007669"/>
    <property type="project" value="UniProtKB-KW"/>
</dbReference>
<dbReference type="PROSITE" id="PS00211">
    <property type="entry name" value="ABC_TRANSPORTER_1"/>
    <property type="match status" value="1"/>
</dbReference>
<keyword evidence="1" id="KW-0547">Nucleotide-binding</keyword>
<dbReference type="CDD" id="cd03216">
    <property type="entry name" value="ABC_Carb_Monos_I"/>
    <property type="match status" value="1"/>
</dbReference>
<dbReference type="AlphaFoldDB" id="A0A0F9FLE9"/>
<dbReference type="GO" id="GO:0016887">
    <property type="term" value="F:ATP hydrolysis activity"/>
    <property type="evidence" value="ECO:0007669"/>
    <property type="project" value="InterPro"/>
</dbReference>
<keyword evidence="2" id="KW-0067">ATP-binding</keyword>
<protein>
    <recommendedName>
        <fullName evidence="3">ABC transporter domain-containing protein</fullName>
    </recommendedName>
</protein>
<name>A0A0F9FLE9_9ZZZZ</name>
<dbReference type="Gene3D" id="3.40.50.300">
    <property type="entry name" value="P-loop containing nucleotide triphosphate hydrolases"/>
    <property type="match status" value="1"/>
</dbReference>
<dbReference type="Pfam" id="PF00005">
    <property type="entry name" value="ABC_tran"/>
    <property type="match status" value="1"/>
</dbReference>
<evidence type="ECO:0000256" key="1">
    <source>
        <dbReference type="ARBA" id="ARBA00022741"/>
    </source>
</evidence>
<dbReference type="InterPro" id="IPR003593">
    <property type="entry name" value="AAA+_ATPase"/>
</dbReference>
<accession>A0A0F9FLE9</accession>